<feature type="domain" description="Ig-like" evidence="6">
    <location>
        <begin position="530"/>
        <end position="617"/>
    </location>
</feature>
<dbReference type="SUPFAM" id="SSF48726">
    <property type="entry name" value="Immunoglobulin"/>
    <property type="match status" value="4"/>
</dbReference>
<dbReference type="PROSITE" id="PS50853">
    <property type="entry name" value="FN3"/>
    <property type="match status" value="13"/>
</dbReference>
<organism evidence="8 9">
    <name type="scientific">Necator americanus</name>
    <name type="common">Human hookworm</name>
    <dbReference type="NCBI Taxonomy" id="51031"/>
    <lineage>
        <taxon>Eukaryota</taxon>
        <taxon>Metazoa</taxon>
        <taxon>Ecdysozoa</taxon>
        <taxon>Nematoda</taxon>
        <taxon>Chromadorea</taxon>
        <taxon>Rhabditida</taxon>
        <taxon>Rhabditina</taxon>
        <taxon>Rhabditomorpha</taxon>
        <taxon>Strongyloidea</taxon>
        <taxon>Ancylostomatidae</taxon>
        <taxon>Bunostominae</taxon>
        <taxon>Necator</taxon>
    </lineage>
</organism>
<evidence type="ECO:0000259" key="7">
    <source>
        <dbReference type="PROSITE" id="PS50853"/>
    </source>
</evidence>
<feature type="domain" description="Fibronectin type-III" evidence="7">
    <location>
        <begin position="1342"/>
        <end position="1436"/>
    </location>
</feature>
<dbReference type="InterPro" id="IPR003598">
    <property type="entry name" value="Ig_sub2"/>
</dbReference>
<dbReference type="PANTHER" id="PTHR13817">
    <property type="entry name" value="TITIN"/>
    <property type="match status" value="1"/>
</dbReference>
<feature type="domain" description="Fibronectin type-III" evidence="7">
    <location>
        <begin position="1655"/>
        <end position="1752"/>
    </location>
</feature>
<dbReference type="InterPro" id="IPR003961">
    <property type="entry name" value="FN3_dom"/>
</dbReference>
<feature type="domain" description="Ig-like" evidence="6">
    <location>
        <begin position="36"/>
        <end position="109"/>
    </location>
</feature>
<feature type="compositionally biased region" description="Polar residues" evidence="3">
    <location>
        <begin position="2047"/>
        <end position="2057"/>
    </location>
</feature>
<dbReference type="CDD" id="cd00063">
    <property type="entry name" value="FN3"/>
    <property type="match status" value="13"/>
</dbReference>
<feature type="domain" description="Fibronectin type-III" evidence="7">
    <location>
        <begin position="1755"/>
        <end position="1850"/>
    </location>
</feature>
<feature type="domain" description="Fibronectin type-III" evidence="7">
    <location>
        <begin position="940"/>
        <end position="1034"/>
    </location>
</feature>
<evidence type="ECO:0000259" key="6">
    <source>
        <dbReference type="PROSITE" id="PS50835"/>
    </source>
</evidence>
<name>A0ABR1DLC9_NECAM</name>
<dbReference type="InterPro" id="IPR003599">
    <property type="entry name" value="Ig_sub"/>
</dbReference>
<feature type="chain" id="PRO_5046341356" description="Fibronectin type III domain protein" evidence="5">
    <location>
        <begin position="29"/>
        <end position="2268"/>
    </location>
</feature>
<dbReference type="SMART" id="SM00409">
    <property type="entry name" value="IG"/>
    <property type="match status" value="5"/>
</dbReference>
<feature type="domain" description="Fibronectin type-III" evidence="7">
    <location>
        <begin position="837"/>
        <end position="936"/>
    </location>
</feature>
<feature type="domain" description="Fibronectin type-III" evidence="7">
    <location>
        <begin position="1238"/>
        <end position="1338"/>
    </location>
</feature>
<keyword evidence="5" id="KW-0732">Signal</keyword>
<proteinExistence type="predicted"/>
<evidence type="ECO:0000256" key="2">
    <source>
        <dbReference type="ARBA" id="ARBA00023157"/>
    </source>
</evidence>
<feature type="compositionally biased region" description="Basic and acidic residues" evidence="3">
    <location>
        <begin position="2211"/>
        <end position="2223"/>
    </location>
</feature>
<dbReference type="InterPro" id="IPR013098">
    <property type="entry name" value="Ig_I-set"/>
</dbReference>
<dbReference type="Proteomes" id="UP001303046">
    <property type="component" value="Unassembled WGS sequence"/>
</dbReference>
<keyword evidence="4" id="KW-0472">Membrane</keyword>
<gene>
    <name evidence="8" type="primary">Necator_chrIV.g16233</name>
    <name evidence="8" type="ORF">RB195_002937</name>
</gene>
<dbReference type="Pfam" id="PF00041">
    <property type="entry name" value="fn3"/>
    <property type="match status" value="11"/>
</dbReference>
<evidence type="ECO:0000256" key="5">
    <source>
        <dbReference type="SAM" id="SignalP"/>
    </source>
</evidence>
<evidence type="ECO:0000313" key="9">
    <source>
        <dbReference type="Proteomes" id="UP001303046"/>
    </source>
</evidence>
<feature type="region of interest" description="Disordered" evidence="3">
    <location>
        <begin position="415"/>
        <end position="441"/>
    </location>
</feature>
<evidence type="ECO:0000256" key="4">
    <source>
        <dbReference type="SAM" id="Phobius"/>
    </source>
</evidence>
<keyword evidence="2" id="KW-1015">Disulfide bond</keyword>
<dbReference type="PRINTS" id="PR00014">
    <property type="entry name" value="FNTYPEIII"/>
</dbReference>
<dbReference type="SMART" id="SM00060">
    <property type="entry name" value="FN3"/>
    <property type="match status" value="13"/>
</dbReference>
<dbReference type="Gene3D" id="2.60.40.10">
    <property type="entry name" value="Immunoglobulins"/>
    <property type="match status" value="17"/>
</dbReference>
<evidence type="ECO:0008006" key="10">
    <source>
        <dbReference type="Google" id="ProtNLM"/>
    </source>
</evidence>
<feature type="domain" description="Ig-like" evidence="6">
    <location>
        <begin position="330"/>
        <end position="405"/>
    </location>
</feature>
<dbReference type="InterPro" id="IPR036116">
    <property type="entry name" value="FN3_sf"/>
</dbReference>
<keyword evidence="1" id="KW-0677">Repeat</keyword>
<protein>
    <recommendedName>
        <fullName evidence="10">Fibronectin type III domain protein</fullName>
    </recommendedName>
</protein>
<evidence type="ECO:0000256" key="1">
    <source>
        <dbReference type="ARBA" id="ARBA00022737"/>
    </source>
</evidence>
<reference evidence="8 9" key="1">
    <citation type="submission" date="2023-08" db="EMBL/GenBank/DDBJ databases">
        <title>A Necator americanus chromosomal reference genome.</title>
        <authorList>
            <person name="Ilik V."/>
            <person name="Petrzelkova K.J."/>
            <person name="Pardy F."/>
            <person name="Fuh T."/>
            <person name="Niatou-Singa F.S."/>
            <person name="Gouil Q."/>
            <person name="Baker L."/>
            <person name="Ritchie M.E."/>
            <person name="Jex A.R."/>
            <person name="Gazzola D."/>
            <person name="Li H."/>
            <person name="Toshio Fujiwara R."/>
            <person name="Zhan B."/>
            <person name="Aroian R.V."/>
            <person name="Pafco B."/>
            <person name="Schwarz E.M."/>
        </authorList>
    </citation>
    <scope>NUCLEOTIDE SEQUENCE [LARGE SCALE GENOMIC DNA]</scope>
    <source>
        <strain evidence="8 9">Aroian</strain>
        <tissue evidence="8">Whole animal</tissue>
    </source>
</reference>
<feature type="domain" description="Fibronectin type-III" evidence="7">
    <location>
        <begin position="1442"/>
        <end position="1542"/>
    </location>
</feature>
<feature type="region of interest" description="Disordered" evidence="3">
    <location>
        <begin position="2164"/>
        <end position="2268"/>
    </location>
</feature>
<comment type="caution">
    <text evidence="8">The sequence shown here is derived from an EMBL/GenBank/DDBJ whole genome shotgun (WGS) entry which is preliminary data.</text>
</comment>
<dbReference type="SMART" id="SM00408">
    <property type="entry name" value="IGc2"/>
    <property type="match status" value="4"/>
</dbReference>
<feature type="domain" description="Fibronectin type-III" evidence="7">
    <location>
        <begin position="1852"/>
        <end position="1968"/>
    </location>
</feature>
<dbReference type="EMBL" id="JAVFWL010000004">
    <property type="protein sequence ID" value="KAK6751259.1"/>
    <property type="molecule type" value="Genomic_DNA"/>
</dbReference>
<dbReference type="Pfam" id="PF13895">
    <property type="entry name" value="Ig_2"/>
    <property type="match status" value="1"/>
</dbReference>
<dbReference type="PANTHER" id="PTHR13817:SF166">
    <property type="entry name" value="NEURONAL IGCAM-RELATED"/>
    <property type="match status" value="1"/>
</dbReference>
<feature type="domain" description="Ig-like" evidence="6">
    <location>
        <begin position="440"/>
        <end position="526"/>
    </location>
</feature>
<keyword evidence="9" id="KW-1185">Reference proteome</keyword>
<sequence length="2268" mass="250883">MMCFLLPITFTQLIRLLIVLLLHYSCRAQLVRGRPPSFREEDYPALVNLTEGQPLLLNCRADLAEKVHWLKNGFSTSIEANILQALTSNRNDSGVYRCVASNSVASVLSPPIKVNVQYLDGFEESDSTNQQVSANEGGYFILRRPALIASSDPLPGTDYSWYNGENQVYSNGSRYITSRGDLVVIEATRDSFGDYKVVASADGLNEAVSSVYAVRPSNNPGDFFEGLSIIYFSEDRTVFSSGHAQRNMETFDCVTSRRDDARTRWFLNGAVISGTEAGVELSQNNRLLSLTNQYLLKQGRSEHKLDCKVVAESGRAFDQRSLKIDVIDAPALRPLSGEVLQPLGSELNLHCTQKKRNGLSSTIKWFFNGREVAVKRGRLVVKELSQRDYGVYQCEATNEAGSSMNTVWVKEGASQNRALPQSDQPVSSEESSQENEFGAPVIAKPPKDVSFSVGSTTLKLPCVVTGTPVTTTTWRFNDVDITQDSTKYDVTADGLTIHDLKKSDSGSYTCIAKNNYGMTSATARVTSTGSNLIEYGPTNQSVVIGTNIVIPCEVSEDFEANANVMWFMNDEPIPATGNPSLRLSNKKGGLLIQQVGPDNIGEYRCTVSADGREESASAFLRIIERPQMPTFVRAELINNTIPAKIRVSWVEGFDGNSPIIKHSVEMRTVGPTQLWSDWEVVVDNVPSEECCSVLVDNLRPSVTAEFRVIASNRFGSGKPSLPSGNVTMPQQPPAAAPRNVAASARSANSIIVQWQQPQEEQWSGDILGYVVRYRLAGYTLPWIEKNVTTKDARNTAIDQLITWREYEIQVAAYNHRGLGVFSKSIDVTTAEGVPTQSPKNVIANVLNSTAVQIRFTAPDQQRIPGVNLGYKVEFWKGIPQKGVLYRQVMVDPTSKDLAVIVEGLEKFGHYNVTVLCYTSPGDGPRSHPVQVVTDEDIPGAVSGLSIAEVMFNGAVVVWDIPEHPNGVITRFVLRYWNDAFPNDITVQEFDGTQRNLTIEGLSPSTRYTVDILASTVKGDGPREETKFESGVPPELPGRSTSLTVSDIRARSVLLNFVPGFDGHTAIRQWIVEAKIADSSVFQVIYNVSAPKARSIPVEGLRPYTRYQLRLIAENVRGRGAPSEPSVTFETKQTNPETPASRLFAEPLSSTSLSLSWTPLLMNQWNGQPKGYLILYKEIGTDHWHEIRIPSLRASDFILRDLQPYTSYEVQLFAENMFGRSASSGTSEAKTYEGVPSGPPRNVRADVDSKRGVMVQWEPVEEEQANGNIRGYQIRLEPEQEWLRADGTRKFEVQGANVLSKAVTGLRAFTSYFVYASACTIVGCGPENRVPVVVLTPEDLPGIPTGVAFSLISENEVRLKWTPPENPNGKIKSYHVSYWKSSEDRSSAIRAPLSSTLLFFTANGLEPNKQYTFTIQAENTVGLGPEAVVQVVTTSVRVPVHAPPVPTRNDTARYGAQSIAIRWDNSIEEEDSEAPVRFVQVEYQKANSDDWTPYENVISGRDGGVVVTGLLSNSEYRFRIRNIGDSSQSVWSAESDWMKTLPAQPSAMPSNLVASPYDSSSLLLQWTTPPREAWNADAIGYRIAFNEYPLSADNDTWTTVEIPANSTWLERPQYLLHNLASFRHYILRMRAFNSEGSGPFSPPVFVYVGYSIPKGKVTNIMAEPLSSTSLSVRWDPWNEDGDAAISGFRVRFVPVTSVLSESSHEEELMVVENNSCVITDLRKYTEYQISVTPYNRAGEGGVSQVRVRTLEDVPGTVGALRFSDILLDSVRVTWKPPTEPNGIITGYIVNYRTFKMKEEFKKEVQSRTQQTFYPATNLEEGVTYFFAVWAETSAGRGTEVTGNVTLGPNPDGPPAPSRPALTPGPSSVTLEWKDEKRDTVIGHLIQAKLVSKDTNAALEKKRHKRSFGRPTHIHGIWVTLRIVEGAGQQHEVSYRELEPSSFYVFRVFARNELGIGKPSAETEQLFVPAVIPEDPFYTTWWFIAMVAMSTFVVIVLLVAFLCITGSVAKYKREKRNSVDSIHLANGNFMAFQMEASHRDIGRSRNELSTRPGTKQSWLSDREPPAYGSILGDQERLRGRESIDGGGSVVNMYGLETDVIPPVPNQEAMQRLTALVGRDVRGSAYVSQRDSIDILNRSKYGSRAEYGSPMNRIQYSRADYGTRVGYSHTENNAQPEEFADDSFDDEDDGSGSSKEEIENGGENIASHYGSTDQYRDTWRKVKANEAIRGAPPPPPTTSSRAVSTESGSESSSAWQPQPAPNLSSGFSSFV</sequence>
<evidence type="ECO:0000313" key="8">
    <source>
        <dbReference type="EMBL" id="KAK6751259.1"/>
    </source>
</evidence>
<dbReference type="CDD" id="cd00096">
    <property type="entry name" value="Ig"/>
    <property type="match status" value="1"/>
</dbReference>
<keyword evidence="4" id="KW-0812">Transmembrane</keyword>
<feature type="domain" description="Fibronectin type-III" evidence="7">
    <location>
        <begin position="1138"/>
        <end position="1233"/>
    </location>
</feature>
<dbReference type="SUPFAM" id="SSF49265">
    <property type="entry name" value="Fibronectin type III"/>
    <property type="match status" value="7"/>
</dbReference>
<feature type="compositionally biased region" description="Polar residues" evidence="3">
    <location>
        <begin position="2258"/>
        <end position="2268"/>
    </location>
</feature>
<feature type="region of interest" description="Disordered" evidence="3">
    <location>
        <begin position="1221"/>
        <end position="1241"/>
    </location>
</feature>
<accession>A0ABR1DLC9</accession>
<keyword evidence="4" id="KW-1133">Transmembrane helix</keyword>
<evidence type="ECO:0000256" key="3">
    <source>
        <dbReference type="SAM" id="MobiDB-lite"/>
    </source>
</evidence>
<dbReference type="InterPro" id="IPR050964">
    <property type="entry name" value="Striated_Muscle_Regulatory"/>
</dbReference>
<feature type="signal peptide" evidence="5">
    <location>
        <begin position="1"/>
        <end position="28"/>
    </location>
</feature>
<dbReference type="InterPro" id="IPR036179">
    <property type="entry name" value="Ig-like_dom_sf"/>
</dbReference>
<feature type="region of interest" description="Disordered" evidence="3">
    <location>
        <begin position="2040"/>
        <end position="2065"/>
    </location>
</feature>
<dbReference type="InterPro" id="IPR013783">
    <property type="entry name" value="Ig-like_fold"/>
</dbReference>
<feature type="domain" description="Fibronectin type-III" evidence="7">
    <location>
        <begin position="1038"/>
        <end position="1133"/>
    </location>
</feature>
<feature type="domain" description="Fibronectin type-III" evidence="7">
    <location>
        <begin position="628"/>
        <end position="731"/>
    </location>
</feature>
<dbReference type="PROSITE" id="PS50835">
    <property type="entry name" value="IG_LIKE"/>
    <property type="match status" value="4"/>
</dbReference>
<feature type="compositionally biased region" description="Acidic residues" evidence="3">
    <location>
        <begin position="2175"/>
        <end position="2187"/>
    </location>
</feature>
<dbReference type="Pfam" id="PF07679">
    <property type="entry name" value="I-set"/>
    <property type="match status" value="2"/>
</dbReference>
<feature type="compositionally biased region" description="Polar residues" evidence="3">
    <location>
        <begin position="415"/>
        <end position="430"/>
    </location>
</feature>
<dbReference type="InterPro" id="IPR007110">
    <property type="entry name" value="Ig-like_dom"/>
</dbReference>
<feature type="domain" description="Fibronectin type-III" evidence="7">
    <location>
        <begin position="736"/>
        <end position="832"/>
    </location>
</feature>
<feature type="transmembrane region" description="Helical" evidence="4">
    <location>
        <begin position="1979"/>
        <end position="2006"/>
    </location>
</feature>
<feature type="compositionally biased region" description="Low complexity" evidence="3">
    <location>
        <begin position="2235"/>
        <end position="2251"/>
    </location>
</feature>
<feature type="region of interest" description="Disordered" evidence="3">
    <location>
        <begin position="1837"/>
        <end position="1863"/>
    </location>
</feature>
<feature type="domain" description="Fibronectin type-III" evidence="7">
    <location>
        <begin position="1547"/>
        <end position="1650"/>
    </location>
</feature>